<evidence type="ECO:0000313" key="2">
    <source>
        <dbReference type="Proteomes" id="UP001432322"/>
    </source>
</evidence>
<gene>
    <name evidence="1" type="ORF">PFISCL1PPCAC_7004</name>
</gene>
<dbReference type="AlphaFoldDB" id="A0AAV5VA98"/>
<protein>
    <submittedName>
        <fullName evidence="1">Uncharacterized protein</fullName>
    </submittedName>
</protein>
<evidence type="ECO:0000313" key="1">
    <source>
        <dbReference type="EMBL" id="GMT15707.1"/>
    </source>
</evidence>
<keyword evidence="2" id="KW-1185">Reference proteome</keyword>
<dbReference type="EMBL" id="BTSY01000002">
    <property type="protein sequence ID" value="GMT15707.1"/>
    <property type="molecule type" value="Genomic_DNA"/>
</dbReference>
<reference evidence="1" key="1">
    <citation type="submission" date="2023-10" db="EMBL/GenBank/DDBJ databases">
        <title>Genome assembly of Pristionchus species.</title>
        <authorList>
            <person name="Yoshida K."/>
            <person name="Sommer R.J."/>
        </authorList>
    </citation>
    <scope>NUCLEOTIDE SEQUENCE</scope>
    <source>
        <strain evidence="1">RS5133</strain>
    </source>
</reference>
<proteinExistence type="predicted"/>
<dbReference type="Proteomes" id="UP001432322">
    <property type="component" value="Unassembled WGS sequence"/>
</dbReference>
<comment type="caution">
    <text evidence="1">The sequence shown here is derived from an EMBL/GenBank/DDBJ whole genome shotgun (WGS) entry which is preliminary data.</text>
</comment>
<feature type="non-terminal residue" evidence="1">
    <location>
        <position position="1"/>
    </location>
</feature>
<accession>A0AAV5VA98</accession>
<sequence>ILAATPQLTCSDCSNADGTTCTGATCKGSYCLYSKQCRTINGMSDAELSCVPNESIMIPDGKTRVTANSGCVRVTIATIEYAYEICNNGDYCDFHCSGSTLSLLLPAVVLPVIYLLKL</sequence>
<organism evidence="1 2">
    <name type="scientific">Pristionchus fissidentatus</name>
    <dbReference type="NCBI Taxonomy" id="1538716"/>
    <lineage>
        <taxon>Eukaryota</taxon>
        <taxon>Metazoa</taxon>
        <taxon>Ecdysozoa</taxon>
        <taxon>Nematoda</taxon>
        <taxon>Chromadorea</taxon>
        <taxon>Rhabditida</taxon>
        <taxon>Rhabditina</taxon>
        <taxon>Diplogasteromorpha</taxon>
        <taxon>Diplogasteroidea</taxon>
        <taxon>Neodiplogasteridae</taxon>
        <taxon>Pristionchus</taxon>
    </lineage>
</organism>
<name>A0AAV5VA98_9BILA</name>